<keyword evidence="3" id="KW-1185">Reference proteome</keyword>
<dbReference type="KEGG" id="sjp:SJA_C1-08820"/>
<dbReference type="STRING" id="452662.SJA_C1-08820"/>
<evidence type="ECO:0000313" key="2">
    <source>
        <dbReference type="EMBL" id="BAI95716.1"/>
    </source>
</evidence>
<dbReference type="GeneID" id="41351523"/>
<feature type="transmembrane region" description="Helical" evidence="1">
    <location>
        <begin position="57"/>
        <end position="75"/>
    </location>
</feature>
<reference evidence="2 3" key="1">
    <citation type="journal article" date="2010" name="J. Bacteriol.">
        <title>Complete genome sequence of the representative gamma-hexachlorocyclohexane-degrading bacterium Sphingobium japonicum UT26.</title>
        <authorList>
            <person name="Nagata Y."/>
            <person name="Ohtsubo Y."/>
            <person name="Endo R."/>
            <person name="Ichikawa N."/>
            <person name="Ankai A."/>
            <person name="Oguchi A."/>
            <person name="Fukui S."/>
            <person name="Fujita N."/>
            <person name="Tsuda M."/>
        </authorList>
    </citation>
    <scope>NUCLEOTIDE SEQUENCE [LARGE SCALE GENOMIC DNA]</scope>
    <source>
        <strain evidence="3">DSM 16413 / CCM 7287 / MTCC 6362 / UT26 / NBRC 101211 / UT26S</strain>
    </source>
</reference>
<gene>
    <name evidence="2" type="ordered locus">SJA_C1-08820</name>
</gene>
<keyword evidence="1" id="KW-0812">Transmembrane</keyword>
<evidence type="ECO:0000256" key="1">
    <source>
        <dbReference type="SAM" id="Phobius"/>
    </source>
</evidence>
<dbReference type="AlphaFoldDB" id="D4YZD4"/>
<keyword evidence="1" id="KW-0472">Membrane</keyword>
<sequence length="96" mass="10740">MTNSNDPILEIAKTVSAIDERTKHMQSSIDKIENDYKSRIDDVEERITDIETWKSKAVSIAVAAAFLVSVIWSVGGDYVKSQMFPSHAEAHTIETK</sequence>
<dbReference type="Proteomes" id="UP000007753">
    <property type="component" value="Chromosome 1"/>
</dbReference>
<organism evidence="2 3">
    <name type="scientific">Sphingobium indicum (strain DSM 16413 / CCM 7287 / MTCC 6362 / UT26 / NBRC 101211 / UT26S)</name>
    <name type="common">Sphingobium japonicum</name>
    <dbReference type="NCBI Taxonomy" id="452662"/>
    <lineage>
        <taxon>Bacteria</taxon>
        <taxon>Pseudomonadati</taxon>
        <taxon>Pseudomonadota</taxon>
        <taxon>Alphaproteobacteria</taxon>
        <taxon>Sphingomonadales</taxon>
        <taxon>Sphingomonadaceae</taxon>
        <taxon>Sphingobium</taxon>
    </lineage>
</organism>
<keyword evidence="1" id="KW-1133">Transmembrane helix</keyword>
<proteinExistence type="predicted"/>
<name>D4YZD4_SPHIU</name>
<dbReference type="HOGENOM" id="CLU_2358253_0_0_5"/>
<protein>
    <submittedName>
        <fullName evidence="2">Uncharacterized protein</fullName>
    </submittedName>
</protein>
<dbReference type="RefSeq" id="WP_013039371.1">
    <property type="nucleotide sequence ID" value="NC_014006.1"/>
</dbReference>
<dbReference type="EMBL" id="AP010803">
    <property type="protein sequence ID" value="BAI95716.1"/>
    <property type="molecule type" value="Genomic_DNA"/>
</dbReference>
<evidence type="ECO:0000313" key="3">
    <source>
        <dbReference type="Proteomes" id="UP000007753"/>
    </source>
</evidence>
<accession>D4YZD4</accession>